<dbReference type="PANTHER" id="PTHR43477:SF1">
    <property type="entry name" value="DIHYDROANTICAPSIN 7-DEHYDROGENASE"/>
    <property type="match status" value="1"/>
</dbReference>
<dbReference type="Gene3D" id="3.40.50.720">
    <property type="entry name" value="NAD(P)-binding Rossmann-like Domain"/>
    <property type="match status" value="1"/>
</dbReference>
<name>A0A8H7NCB8_BIOOC</name>
<sequence>MVPSSKYNKLQGKHVIIIGGSSGIGLGIAEASLVSGAGVVTITSSSLAKIDTAVSQLSSYTAHPDQRVQGFTANLAGEDAESQLDAVFQQAVEAAGTIHHVVYTAADALSLTMLQDMTPDKILAACQMRFVAPLLAAKVAARYLPPSRESSLTLTSGSAAWKSTPGWALGSYFSGGLQAATRQLAVELKPVRVNAVAPGFIDTGLWGMMSDEVKAEFVRNTEATVPTGKFGQVEDVVEAYLWVMKDGNATGTVAGSDSGFLVV</sequence>
<dbReference type="AlphaFoldDB" id="A0A8H7NCB8"/>
<evidence type="ECO:0000313" key="5">
    <source>
        <dbReference type="Proteomes" id="UP000616885"/>
    </source>
</evidence>
<dbReference type="SUPFAM" id="SSF51735">
    <property type="entry name" value="NAD(P)-binding Rossmann-fold domains"/>
    <property type="match status" value="1"/>
</dbReference>
<keyword evidence="3" id="KW-0560">Oxidoreductase</keyword>
<comment type="similarity">
    <text evidence="1">Belongs to the short-chain dehydrogenases/reductases (SDR) family.</text>
</comment>
<evidence type="ECO:0000256" key="2">
    <source>
        <dbReference type="ARBA" id="ARBA00022857"/>
    </source>
</evidence>
<gene>
    <name evidence="4" type="ORF">IM811_011831</name>
</gene>
<evidence type="ECO:0008006" key="6">
    <source>
        <dbReference type="Google" id="ProtNLM"/>
    </source>
</evidence>
<dbReference type="InterPro" id="IPR051122">
    <property type="entry name" value="SDR_DHRS6-like"/>
</dbReference>
<keyword evidence="2" id="KW-0521">NADP</keyword>
<dbReference type="PANTHER" id="PTHR43477">
    <property type="entry name" value="DIHYDROANTICAPSIN 7-DEHYDROGENASE"/>
    <property type="match status" value="1"/>
</dbReference>
<accession>A0A8H7NCB8</accession>
<evidence type="ECO:0000256" key="3">
    <source>
        <dbReference type="ARBA" id="ARBA00023002"/>
    </source>
</evidence>
<protein>
    <recommendedName>
        <fullName evidence="6">Ketoreductase (KR) domain-containing protein</fullName>
    </recommendedName>
</protein>
<dbReference type="PRINTS" id="PR00081">
    <property type="entry name" value="GDHRDH"/>
</dbReference>
<dbReference type="GO" id="GO:0016491">
    <property type="term" value="F:oxidoreductase activity"/>
    <property type="evidence" value="ECO:0007669"/>
    <property type="project" value="UniProtKB-KW"/>
</dbReference>
<dbReference type="Proteomes" id="UP000616885">
    <property type="component" value="Unassembled WGS sequence"/>
</dbReference>
<evidence type="ECO:0000256" key="1">
    <source>
        <dbReference type="ARBA" id="ARBA00006484"/>
    </source>
</evidence>
<dbReference type="InterPro" id="IPR057571">
    <property type="entry name" value="SDR_PhqE-like"/>
</dbReference>
<dbReference type="Pfam" id="PF23441">
    <property type="entry name" value="SDR"/>
    <property type="match status" value="1"/>
</dbReference>
<dbReference type="InterPro" id="IPR036291">
    <property type="entry name" value="NAD(P)-bd_dom_sf"/>
</dbReference>
<proteinExistence type="inferred from homology"/>
<dbReference type="InterPro" id="IPR002347">
    <property type="entry name" value="SDR_fam"/>
</dbReference>
<dbReference type="EMBL" id="JADCTT010000004">
    <property type="protein sequence ID" value="KAF9753073.1"/>
    <property type="molecule type" value="Genomic_DNA"/>
</dbReference>
<evidence type="ECO:0000313" key="4">
    <source>
        <dbReference type="EMBL" id="KAF9753073.1"/>
    </source>
</evidence>
<reference evidence="4" key="1">
    <citation type="submission" date="2020-10" db="EMBL/GenBank/DDBJ databases">
        <title>High-Quality Genome Resource of Clonostachys rosea strain S41 by Oxford Nanopore Long-Read Sequencing.</title>
        <authorList>
            <person name="Wang H."/>
        </authorList>
    </citation>
    <scope>NUCLEOTIDE SEQUENCE</scope>
    <source>
        <strain evidence="4">S41</strain>
    </source>
</reference>
<organism evidence="4 5">
    <name type="scientific">Bionectria ochroleuca</name>
    <name type="common">Gliocladium roseum</name>
    <dbReference type="NCBI Taxonomy" id="29856"/>
    <lineage>
        <taxon>Eukaryota</taxon>
        <taxon>Fungi</taxon>
        <taxon>Dikarya</taxon>
        <taxon>Ascomycota</taxon>
        <taxon>Pezizomycotina</taxon>
        <taxon>Sordariomycetes</taxon>
        <taxon>Hypocreomycetidae</taxon>
        <taxon>Hypocreales</taxon>
        <taxon>Bionectriaceae</taxon>
        <taxon>Clonostachys</taxon>
    </lineage>
</organism>
<comment type="caution">
    <text evidence="4">The sequence shown here is derived from an EMBL/GenBank/DDBJ whole genome shotgun (WGS) entry which is preliminary data.</text>
</comment>